<dbReference type="EMBL" id="CBXE010000020">
    <property type="protein sequence ID" value="CDL79518.1"/>
    <property type="molecule type" value="Genomic_DNA"/>
</dbReference>
<sequence length="134" mass="15630">MGNSGFALAYVYLYDEDDRNKKNIYYRNAEERQKAEATGNYIPINHAVIIVWSGGELFIFDPNVGGGLFNYDSTEMKHSTIQISINLMYSNFYCKDRVSLVSVFRPELDSKYKTTNKILINNLLKNIYHFRNYN</sequence>
<protein>
    <submittedName>
        <fullName evidence="1">Uncharacterized protein</fullName>
    </submittedName>
</protein>
<dbReference type="OrthoDB" id="6447949at2"/>
<name>W1INW7_9GAMM</name>
<organism evidence="1 2">
    <name type="scientific">Xenorhabdus cabanillasii JM26</name>
    <dbReference type="NCBI Taxonomy" id="1427517"/>
    <lineage>
        <taxon>Bacteria</taxon>
        <taxon>Pseudomonadati</taxon>
        <taxon>Pseudomonadota</taxon>
        <taxon>Gammaproteobacteria</taxon>
        <taxon>Enterobacterales</taxon>
        <taxon>Morganellaceae</taxon>
        <taxon>Xenorhabdus</taxon>
    </lineage>
</organism>
<comment type="caution">
    <text evidence="1">The sequence shown here is derived from an EMBL/GenBank/DDBJ whole genome shotgun (WGS) entry which is preliminary data.</text>
</comment>
<dbReference type="Proteomes" id="UP000019197">
    <property type="component" value="Unassembled WGS sequence"/>
</dbReference>
<dbReference type="RefSeq" id="WP_099119491.1">
    <property type="nucleotide sequence ID" value="NZ_CAWLVK010000020.1"/>
</dbReference>
<accession>W1INW7</accession>
<evidence type="ECO:0000313" key="2">
    <source>
        <dbReference type="Proteomes" id="UP000019197"/>
    </source>
</evidence>
<evidence type="ECO:0000313" key="1">
    <source>
        <dbReference type="EMBL" id="CDL79518.1"/>
    </source>
</evidence>
<dbReference type="AlphaFoldDB" id="W1INW7"/>
<reference evidence="1 2" key="1">
    <citation type="submission" date="2013-11" db="EMBL/GenBank/DDBJ databases">
        <title>Draft genome sequence and annotation of the entomopathogenic bacterium, Xenorhabdus cabanillasi strain JM26.</title>
        <authorList>
            <person name="Gualtieri M."/>
            <person name="Ogier J.C."/>
            <person name="Pages S."/>
            <person name="Givaudan A."/>
            <person name="Gaudriault S."/>
        </authorList>
    </citation>
    <scope>NUCLEOTIDE SEQUENCE [LARGE SCALE GENOMIC DNA]</scope>
    <source>
        <strain evidence="1 2">JM26</strain>
    </source>
</reference>
<proteinExistence type="predicted"/>
<gene>
    <name evidence="1" type="ORF">XCR1_1160031</name>
</gene>